<gene>
    <name evidence="4" type="ORF">EDB81DRAFT_867995</name>
</gene>
<evidence type="ECO:0000313" key="4">
    <source>
        <dbReference type="EMBL" id="KAH7152641.1"/>
    </source>
</evidence>
<dbReference type="OrthoDB" id="300709at2759"/>
<dbReference type="GO" id="GO:0005634">
    <property type="term" value="C:nucleus"/>
    <property type="evidence" value="ECO:0007669"/>
    <property type="project" value="TreeGrafter"/>
</dbReference>
<sequence length="331" mass="36632">MAQKLIVVVGATGGQGGAVVSAFLKDTQWNVRGITRNPNSEKAKELSAKGVEVVKADLNDFATLEAAFEGANVIFGISDYYDSFFTQGWQKSMEIEYAQGTNMAKAAAKVSTLEHYIWSTLPFSSKATGGAVIVPHFEAKARVDEFIKADEALLEKTTFCFFTTFVHNLTHYDSFKPFYLLTAKKWIQFYPAAGNSVYPCLGDHKVNTGIFVRSLIQNKPPGGTYVKCAVENHTLDSYLALWGKASGLSPEPGSTEVIEISSEAYISLYGPMGEETVRQWEFTKFIIDNGIMEKLGSVYKDAQEYMSKEAIDSLVSLEETFTTIDWKAYGY</sequence>
<organism evidence="4 5">
    <name type="scientific">Dactylonectria macrodidyma</name>
    <dbReference type="NCBI Taxonomy" id="307937"/>
    <lineage>
        <taxon>Eukaryota</taxon>
        <taxon>Fungi</taxon>
        <taxon>Dikarya</taxon>
        <taxon>Ascomycota</taxon>
        <taxon>Pezizomycotina</taxon>
        <taxon>Sordariomycetes</taxon>
        <taxon>Hypocreomycetidae</taxon>
        <taxon>Hypocreales</taxon>
        <taxon>Nectriaceae</taxon>
        <taxon>Dactylonectria</taxon>
    </lineage>
</organism>
<dbReference type="PANTHER" id="PTHR42748">
    <property type="entry name" value="NITROGEN METABOLITE REPRESSION PROTEIN NMRA FAMILY MEMBER"/>
    <property type="match status" value="1"/>
</dbReference>
<feature type="domain" description="NmrA-like" evidence="3">
    <location>
        <begin position="3"/>
        <end position="250"/>
    </location>
</feature>
<dbReference type="EMBL" id="JAGMUV010000006">
    <property type="protein sequence ID" value="KAH7152641.1"/>
    <property type="molecule type" value="Genomic_DNA"/>
</dbReference>
<evidence type="ECO:0000259" key="3">
    <source>
        <dbReference type="Pfam" id="PF05368"/>
    </source>
</evidence>
<name>A0A9P9F4F3_9HYPO</name>
<dbReference type="PANTHER" id="PTHR42748:SF28">
    <property type="entry name" value="NMRA-LIKE DOMAIN-CONTAINING PROTEIN"/>
    <property type="match status" value="1"/>
</dbReference>
<comment type="similarity">
    <text evidence="1">Belongs to the NmrA-type oxidoreductase family.</text>
</comment>
<dbReference type="InterPro" id="IPR008030">
    <property type="entry name" value="NmrA-like"/>
</dbReference>
<evidence type="ECO:0000256" key="1">
    <source>
        <dbReference type="ARBA" id="ARBA00006328"/>
    </source>
</evidence>
<dbReference type="Pfam" id="PF05368">
    <property type="entry name" value="NmrA"/>
    <property type="match status" value="1"/>
</dbReference>
<evidence type="ECO:0000256" key="2">
    <source>
        <dbReference type="ARBA" id="ARBA00022857"/>
    </source>
</evidence>
<evidence type="ECO:0000313" key="5">
    <source>
        <dbReference type="Proteomes" id="UP000738349"/>
    </source>
</evidence>
<reference evidence="4" key="1">
    <citation type="journal article" date="2021" name="Nat. Commun.">
        <title>Genetic determinants of endophytism in the Arabidopsis root mycobiome.</title>
        <authorList>
            <person name="Mesny F."/>
            <person name="Miyauchi S."/>
            <person name="Thiergart T."/>
            <person name="Pickel B."/>
            <person name="Atanasova L."/>
            <person name="Karlsson M."/>
            <person name="Huettel B."/>
            <person name="Barry K.W."/>
            <person name="Haridas S."/>
            <person name="Chen C."/>
            <person name="Bauer D."/>
            <person name="Andreopoulos W."/>
            <person name="Pangilinan J."/>
            <person name="LaButti K."/>
            <person name="Riley R."/>
            <person name="Lipzen A."/>
            <person name="Clum A."/>
            <person name="Drula E."/>
            <person name="Henrissat B."/>
            <person name="Kohler A."/>
            <person name="Grigoriev I.V."/>
            <person name="Martin F.M."/>
            <person name="Hacquard S."/>
        </authorList>
    </citation>
    <scope>NUCLEOTIDE SEQUENCE</scope>
    <source>
        <strain evidence="4">MPI-CAGE-AT-0147</strain>
    </source>
</reference>
<dbReference type="SUPFAM" id="SSF51735">
    <property type="entry name" value="NAD(P)-binding Rossmann-fold domains"/>
    <property type="match status" value="1"/>
</dbReference>
<dbReference type="Gene3D" id="3.40.50.720">
    <property type="entry name" value="NAD(P)-binding Rossmann-like Domain"/>
    <property type="match status" value="1"/>
</dbReference>
<keyword evidence="2" id="KW-0521">NADP</keyword>
<protein>
    <recommendedName>
        <fullName evidence="3">NmrA-like domain-containing protein</fullName>
    </recommendedName>
</protein>
<dbReference type="InterPro" id="IPR036291">
    <property type="entry name" value="NAD(P)-bd_dom_sf"/>
</dbReference>
<dbReference type="Gene3D" id="3.90.25.10">
    <property type="entry name" value="UDP-galactose 4-epimerase, domain 1"/>
    <property type="match status" value="1"/>
</dbReference>
<accession>A0A9P9F4F3</accession>
<comment type="caution">
    <text evidence="4">The sequence shown here is derived from an EMBL/GenBank/DDBJ whole genome shotgun (WGS) entry which is preliminary data.</text>
</comment>
<keyword evidence="5" id="KW-1185">Reference proteome</keyword>
<dbReference type="Proteomes" id="UP000738349">
    <property type="component" value="Unassembled WGS sequence"/>
</dbReference>
<dbReference type="InterPro" id="IPR051164">
    <property type="entry name" value="NmrA-like_oxidored"/>
</dbReference>
<proteinExistence type="inferred from homology"/>
<dbReference type="AlphaFoldDB" id="A0A9P9F4F3"/>